<dbReference type="EMBL" id="VXIV02002587">
    <property type="protein sequence ID" value="KAF6024361.1"/>
    <property type="molecule type" value="Genomic_DNA"/>
</dbReference>
<protein>
    <submittedName>
        <fullName evidence="1">Uncharacterized protein</fullName>
    </submittedName>
</protein>
<sequence length="70" mass="7966">MSKRQVNASKSIIIYRCSVHHLLILIYSKALKWVNSIKFLLANLPASLLIRVSKESNNACLYTHPLSENL</sequence>
<keyword evidence="2" id="KW-1185">Reference proteome</keyword>
<dbReference type="Proteomes" id="UP000593567">
    <property type="component" value="Unassembled WGS sequence"/>
</dbReference>
<proteinExistence type="predicted"/>
<accession>A0A7J7JFJ0</accession>
<evidence type="ECO:0000313" key="2">
    <source>
        <dbReference type="Proteomes" id="UP000593567"/>
    </source>
</evidence>
<dbReference type="AlphaFoldDB" id="A0A7J7JFJ0"/>
<evidence type="ECO:0000313" key="1">
    <source>
        <dbReference type="EMBL" id="KAF6024361.1"/>
    </source>
</evidence>
<comment type="caution">
    <text evidence="1">The sequence shown here is derived from an EMBL/GenBank/DDBJ whole genome shotgun (WGS) entry which is preliminary data.</text>
</comment>
<gene>
    <name evidence="1" type="ORF">EB796_017362</name>
</gene>
<reference evidence="1" key="1">
    <citation type="submission" date="2020-06" db="EMBL/GenBank/DDBJ databases">
        <title>Draft genome of Bugula neritina, a colonial animal packing powerful symbionts and potential medicines.</title>
        <authorList>
            <person name="Rayko M."/>
        </authorList>
    </citation>
    <scope>NUCLEOTIDE SEQUENCE [LARGE SCALE GENOMIC DNA]</scope>
    <source>
        <strain evidence="1">Kwan_BN1</strain>
    </source>
</reference>
<name>A0A7J7JFJ0_BUGNE</name>
<organism evidence="1 2">
    <name type="scientific">Bugula neritina</name>
    <name type="common">Brown bryozoan</name>
    <name type="synonym">Sertularia neritina</name>
    <dbReference type="NCBI Taxonomy" id="10212"/>
    <lineage>
        <taxon>Eukaryota</taxon>
        <taxon>Metazoa</taxon>
        <taxon>Spiralia</taxon>
        <taxon>Lophotrochozoa</taxon>
        <taxon>Bryozoa</taxon>
        <taxon>Gymnolaemata</taxon>
        <taxon>Cheilostomatida</taxon>
        <taxon>Flustrina</taxon>
        <taxon>Buguloidea</taxon>
        <taxon>Bugulidae</taxon>
        <taxon>Bugula</taxon>
    </lineage>
</organism>